<accession>A0AAV5QIV2</accession>
<feature type="transmembrane region" description="Helical" evidence="6">
    <location>
        <begin position="31"/>
        <end position="52"/>
    </location>
</feature>
<dbReference type="EMBL" id="BTFZ01000002">
    <property type="protein sequence ID" value="GMM34310.1"/>
    <property type="molecule type" value="Genomic_DNA"/>
</dbReference>
<dbReference type="AlphaFoldDB" id="A0AAV5QIV2"/>
<feature type="transmembrane region" description="Helical" evidence="6">
    <location>
        <begin position="64"/>
        <end position="86"/>
    </location>
</feature>
<evidence type="ECO:0000256" key="6">
    <source>
        <dbReference type="SAM" id="Phobius"/>
    </source>
</evidence>
<evidence type="ECO:0000256" key="4">
    <source>
        <dbReference type="ARBA" id="ARBA00022989"/>
    </source>
</evidence>
<feature type="transmembrane region" description="Helical" evidence="6">
    <location>
        <begin position="237"/>
        <end position="257"/>
    </location>
</feature>
<evidence type="ECO:0000256" key="1">
    <source>
        <dbReference type="ARBA" id="ARBA00004141"/>
    </source>
</evidence>
<dbReference type="SMART" id="SM01021">
    <property type="entry name" value="Bac_rhodopsin"/>
    <property type="match status" value="1"/>
</dbReference>
<feature type="transmembrane region" description="Helical" evidence="6">
    <location>
        <begin position="113"/>
        <end position="131"/>
    </location>
</feature>
<feature type="transmembrane region" description="Helical" evidence="6">
    <location>
        <begin position="173"/>
        <end position="194"/>
    </location>
</feature>
<dbReference type="InterPro" id="IPR001425">
    <property type="entry name" value="Arc/bac/fun_rhodopsins"/>
</dbReference>
<feature type="transmembrane region" description="Helical" evidence="6">
    <location>
        <begin position="143"/>
        <end position="167"/>
    </location>
</feature>
<evidence type="ECO:0000256" key="2">
    <source>
        <dbReference type="ARBA" id="ARBA00008130"/>
    </source>
</evidence>
<proteinExistence type="inferred from homology"/>
<protein>
    <submittedName>
        <fullName evidence="7">Hsp30 protein</fullName>
    </submittedName>
</protein>
<organism evidence="7 8">
    <name type="scientific">Saccharomycopsis crataegensis</name>
    <dbReference type="NCBI Taxonomy" id="43959"/>
    <lineage>
        <taxon>Eukaryota</taxon>
        <taxon>Fungi</taxon>
        <taxon>Dikarya</taxon>
        <taxon>Ascomycota</taxon>
        <taxon>Saccharomycotina</taxon>
        <taxon>Saccharomycetes</taxon>
        <taxon>Saccharomycopsidaceae</taxon>
        <taxon>Saccharomycopsis</taxon>
    </lineage>
</organism>
<dbReference type="PANTHER" id="PTHR28286:SF1">
    <property type="entry name" value="30 KDA HEAT SHOCK PROTEIN-RELATED"/>
    <property type="match status" value="1"/>
</dbReference>
<keyword evidence="3 6" id="KW-0812">Transmembrane</keyword>
<dbReference type="Proteomes" id="UP001360560">
    <property type="component" value="Unassembled WGS sequence"/>
</dbReference>
<keyword evidence="5 6" id="KW-0472">Membrane</keyword>
<dbReference type="CDD" id="cd15239">
    <property type="entry name" value="7tm_YRO2_fungal-like"/>
    <property type="match status" value="1"/>
</dbReference>
<keyword evidence="4 6" id="KW-1133">Transmembrane helix</keyword>
<comment type="subcellular location">
    <subcellularLocation>
        <location evidence="1">Membrane</location>
        <topology evidence="1">Multi-pass membrane protein</topology>
    </subcellularLocation>
</comment>
<dbReference type="GO" id="GO:0005783">
    <property type="term" value="C:endoplasmic reticulum"/>
    <property type="evidence" value="ECO:0007669"/>
    <property type="project" value="TreeGrafter"/>
</dbReference>
<evidence type="ECO:0000313" key="8">
    <source>
        <dbReference type="Proteomes" id="UP001360560"/>
    </source>
</evidence>
<reference evidence="7 8" key="1">
    <citation type="journal article" date="2023" name="Elife">
        <title>Identification of key yeast species and microbe-microbe interactions impacting larval growth of Drosophila in the wild.</title>
        <authorList>
            <person name="Mure A."/>
            <person name="Sugiura Y."/>
            <person name="Maeda R."/>
            <person name="Honda K."/>
            <person name="Sakurai N."/>
            <person name="Takahashi Y."/>
            <person name="Watada M."/>
            <person name="Katoh T."/>
            <person name="Gotoh A."/>
            <person name="Gotoh Y."/>
            <person name="Taniguchi I."/>
            <person name="Nakamura K."/>
            <person name="Hayashi T."/>
            <person name="Katayama T."/>
            <person name="Uemura T."/>
            <person name="Hattori Y."/>
        </authorList>
    </citation>
    <scope>NUCLEOTIDE SEQUENCE [LARGE SCALE GENOMIC DNA]</scope>
    <source>
        <strain evidence="7 8">SC-9</strain>
    </source>
</reference>
<feature type="transmembrane region" description="Helical" evidence="6">
    <location>
        <begin position="206"/>
        <end position="225"/>
    </location>
</feature>
<dbReference type="InterPro" id="IPR043476">
    <property type="entry name" value="Yro2-like_7TM"/>
</dbReference>
<dbReference type="SUPFAM" id="SSF81321">
    <property type="entry name" value="Family A G protein-coupled receptor-like"/>
    <property type="match status" value="1"/>
</dbReference>
<dbReference type="PANTHER" id="PTHR28286">
    <property type="match status" value="1"/>
</dbReference>
<dbReference type="GO" id="GO:0005886">
    <property type="term" value="C:plasma membrane"/>
    <property type="evidence" value="ECO:0007669"/>
    <property type="project" value="TreeGrafter"/>
</dbReference>
<evidence type="ECO:0000313" key="7">
    <source>
        <dbReference type="EMBL" id="GMM34310.1"/>
    </source>
</evidence>
<comment type="caution">
    <text evidence="7">The sequence shown here is derived from an EMBL/GenBank/DDBJ whole genome shotgun (WGS) entry which is preliminary data.</text>
</comment>
<evidence type="ECO:0000256" key="3">
    <source>
        <dbReference type="ARBA" id="ARBA00022692"/>
    </source>
</evidence>
<evidence type="ECO:0000256" key="5">
    <source>
        <dbReference type="ARBA" id="ARBA00023136"/>
    </source>
</evidence>
<gene>
    <name evidence="7" type="ORF">DASC09_016350</name>
</gene>
<dbReference type="RefSeq" id="XP_064851310.1">
    <property type="nucleotide sequence ID" value="XM_064995238.1"/>
</dbReference>
<name>A0AAV5QIV2_9ASCO</name>
<dbReference type="GeneID" id="90072289"/>
<sequence length="291" mass="32209">MPALFERSNEAVSLNPPTGADLHLTSHGSDWLWAAFSLFGVFAVAHAGLFLFKGKKSVGHIAALSVNAILAFTYFTLASDLGWAAVETEFKHVTVSDPLFEDLYYRQVFYARYIGWFLGWPVLLFLVEFVGNGSTFSSFTPRLFATYALEVGGSEVFVLGLLIGSLISSTYKWGYFTFSTVSLLFIMSILNYNIFKHYTYSTIAKLSLLLLDLVWILYPVAWGLADGGNVIQSDSENVFYGVLDLILFAFIPTILVFQSNNEVEEPVVVGNHADSKELEPEVPRASGETAV</sequence>
<keyword evidence="8" id="KW-1185">Reference proteome</keyword>
<dbReference type="Gene3D" id="1.20.1070.10">
    <property type="entry name" value="Rhodopsin 7-helix transmembrane proteins"/>
    <property type="match status" value="1"/>
</dbReference>
<comment type="similarity">
    <text evidence="2">Belongs to the archaeal/bacterial/fungal opsin family.</text>
</comment>